<dbReference type="EMBL" id="CP020906">
    <property type="protein sequence ID" value="ARQ11007.1"/>
    <property type="molecule type" value="Genomic_DNA"/>
</dbReference>
<gene>
    <name evidence="1" type="ORF">NXC12_CH03013</name>
</gene>
<evidence type="ECO:0000313" key="2">
    <source>
        <dbReference type="Proteomes" id="UP000194159"/>
    </source>
</evidence>
<organism evidence="1 2">
    <name type="scientific">Rhizobium etli</name>
    <dbReference type="NCBI Taxonomy" id="29449"/>
    <lineage>
        <taxon>Bacteria</taxon>
        <taxon>Pseudomonadati</taxon>
        <taxon>Pseudomonadota</taxon>
        <taxon>Alphaproteobacteria</taxon>
        <taxon>Hyphomicrobiales</taxon>
        <taxon>Rhizobiaceae</taxon>
        <taxon>Rhizobium/Agrobacterium group</taxon>
        <taxon>Rhizobium</taxon>
    </lineage>
</organism>
<reference evidence="1 2" key="1">
    <citation type="submission" date="2017-04" db="EMBL/GenBank/DDBJ databases">
        <title>Complete genome sequences of Rhizobium genomic linages associated to common bean (phaseolus vulgaris).</title>
        <authorList>
            <person name="Santamaria R.I."/>
            <person name="Bustos P."/>
            <person name="Perez-Carrascal O."/>
            <person name="Martinez-Flores I."/>
            <person name="Juarez S."/>
            <person name="Lozano L."/>
            <person name="Miranda F."/>
            <person name="Vinuesa P."/>
            <person name="Martinez-Romero E."/>
            <person name="Cevallos M.A."/>
            <person name="Romero D."/>
            <person name="Davila G."/>
            <person name="Gonzalez V."/>
        </authorList>
    </citation>
    <scope>NUCLEOTIDE SEQUENCE [LARGE SCALE GENOMIC DNA]</scope>
    <source>
        <strain evidence="1 2">NXC12</strain>
    </source>
</reference>
<accession>A0AAN1EKS0</accession>
<dbReference type="AlphaFoldDB" id="A0AAN1EKS0"/>
<proteinExistence type="predicted"/>
<name>A0AAN1EKS0_RHIET</name>
<evidence type="ECO:0000313" key="1">
    <source>
        <dbReference type="EMBL" id="ARQ11007.1"/>
    </source>
</evidence>
<dbReference type="Proteomes" id="UP000194159">
    <property type="component" value="Chromosome"/>
</dbReference>
<protein>
    <submittedName>
        <fullName evidence="1">Uncharacterized protein</fullName>
    </submittedName>
</protein>
<sequence length="72" mass="8036">MLGQWFPQHRFALAQIAGSHKRAAQHLWMMRFSWAKGLEPSHGGKTYSNQIPQERAIADGGFEQCRGAHCGG</sequence>